<comment type="similarity">
    <text evidence="2">Belongs to the amino acid-polyamine-organocation (APC) superfamily. Spore germination protein (SGP) (TC 2.A.3.9) family.</text>
</comment>
<dbReference type="PANTHER" id="PTHR34975">
    <property type="entry name" value="SPORE GERMINATION PROTEIN A2"/>
    <property type="match status" value="1"/>
</dbReference>
<keyword evidence="4" id="KW-0309">Germination</keyword>
<dbReference type="Pfam" id="PF03845">
    <property type="entry name" value="Spore_permease"/>
    <property type="match status" value="1"/>
</dbReference>
<dbReference type="GO" id="GO:0016020">
    <property type="term" value="C:membrane"/>
    <property type="evidence" value="ECO:0007669"/>
    <property type="project" value="UniProtKB-SubCell"/>
</dbReference>
<dbReference type="InterPro" id="IPR004761">
    <property type="entry name" value="Spore_GerAB"/>
</dbReference>
<reference evidence="9 10" key="1">
    <citation type="submission" date="2016-10" db="EMBL/GenBank/DDBJ databases">
        <title>Draft genome sequences of four alkaliphilic bacteria belonging to the Anaerobacillus genus.</title>
        <authorList>
            <person name="Bassil N.M."/>
            <person name="Lloyd J.R."/>
        </authorList>
    </citation>
    <scope>NUCLEOTIDE SEQUENCE [LARGE SCALE GENOMIC DNA]</scope>
    <source>
        <strain evidence="9 10">DSM 18345</strain>
    </source>
</reference>
<evidence type="ECO:0000313" key="10">
    <source>
        <dbReference type="Proteomes" id="UP000179524"/>
    </source>
</evidence>
<dbReference type="GO" id="GO:0009847">
    <property type="term" value="P:spore germination"/>
    <property type="evidence" value="ECO:0007669"/>
    <property type="project" value="InterPro"/>
</dbReference>
<evidence type="ECO:0000256" key="8">
    <source>
        <dbReference type="SAM" id="Phobius"/>
    </source>
</evidence>
<sequence length="373" mass="41505">MDPNSYQISKIEMSVTLICMIIGVGILTLPRVLASSMETPDGWISVGIGSLMTMVIIFFIVKLHRHFPGETLFMFVSKSSKGKWIGKLLTIAFFVHFLSLLSYEARILTIVIRMYLLAETPSEITAVIIFLATTYAVTKGLQGIVHLNLMFLPIVLIMIFIILMFSMGEGQVDHLLPIAAEGISPIITGVSDTVFSFLGFEILFFFIAFMKLKDIMAAPLNGGITVITIFYVAVVAISYSVLSVEGTKVIAFPLVALAKELEVVQGIIERMEPLLITVWIMTIFNTMTISHFLATRLVKEVLITKPRSSTIAIIITFFSFIIAFIPNSIQETFIFGDLLSYFAMFITIISLIIGYTFVVVKKKKQKQEGSEAM</sequence>
<evidence type="ECO:0000256" key="3">
    <source>
        <dbReference type="ARBA" id="ARBA00022448"/>
    </source>
</evidence>
<feature type="transmembrane region" description="Helical" evidence="8">
    <location>
        <begin position="149"/>
        <end position="166"/>
    </location>
</feature>
<keyword evidence="6 8" id="KW-1133">Transmembrane helix</keyword>
<dbReference type="RefSeq" id="WP_071308543.1">
    <property type="nucleotide sequence ID" value="NZ_MLQR01000004.1"/>
</dbReference>
<feature type="transmembrane region" description="Helical" evidence="8">
    <location>
        <begin position="276"/>
        <end position="298"/>
    </location>
</feature>
<keyword evidence="3" id="KW-0813">Transport</keyword>
<keyword evidence="7 8" id="KW-0472">Membrane</keyword>
<protein>
    <submittedName>
        <fullName evidence="9">Uncharacterized protein</fullName>
    </submittedName>
</protein>
<keyword evidence="5 8" id="KW-0812">Transmembrane</keyword>
<organism evidence="9 10">
    <name type="scientific">Anaerobacillus alkalilacustris</name>
    <dbReference type="NCBI Taxonomy" id="393763"/>
    <lineage>
        <taxon>Bacteria</taxon>
        <taxon>Bacillati</taxon>
        <taxon>Bacillota</taxon>
        <taxon>Bacilli</taxon>
        <taxon>Bacillales</taxon>
        <taxon>Bacillaceae</taxon>
        <taxon>Anaerobacillus</taxon>
    </lineage>
</organism>
<evidence type="ECO:0000256" key="7">
    <source>
        <dbReference type="ARBA" id="ARBA00023136"/>
    </source>
</evidence>
<comment type="caution">
    <text evidence="9">The sequence shown here is derived from an EMBL/GenBank/DDBJ whole genome shotgun (WGS) entry which is preliminary data.</text>
</comment>
<evidence type="ECO:0000256" key="6">
    <source>
        <dbReference type="ARBA" id="ARBA00022989"/>
    </source>
</evidence>
<dbReference type="AlphaFoldDB" id="A0A1S2LWK7"/>
<evidence type="ECO:0000256" key="1">
    <source>
        <dbReference type="ARBA" id="ARBA00004141"/>
    </source>
</evidence>
<keyword evidence="10" id="KW-1185">Reference proteome</keyword>
<comment type="subcellular location">
    <subcellularLocation>
        <location evidence="1">Membrane</location>
        <topology evidence="1">Multi-pass membrane protein</topology>
    </subcellularLocation>
</comment>
<dbReference type="PANTHER" id="PTHR34975:SF2">
    <property type="entry name" value="SPORE GERMINATION PROTEIN A2"/>
    <property type="match status" value="1"/>
</dbReference>
<feature type="transmembrane region" description="Helical" evidence="8">
    <location>
        <begin position="310"/>
        <end position="329"/>
    </location>
</feature>
<evidence type="ECO:0000256" key="5">
    <source>
        <dbReference type="ARBA" id="ARBA00022692"/>
    </source>
</evidence>
<gene>
    <name evidence="9" type="ORF">BKP37_04810</name>
</gene>
<name>A0A1S2LWK7_9BACI</name>
<feature type="transmembrane region" description="Helical" evidence="8">
    <location>
        <begin position="186"/>
        <end position="210"/>
    </location>
</feature>
<proteinExistence type="inferred from homology"/>
<dbReference type="NCBIfam" id="TIGR00912">
    <property type="entry name" value="2A0309"/>
    <property type="match status" value="1"/>
</dbReference>
<dbReference type="EMBL" id="MLQR01000004">
    <property type="protein sequence ID" value="OIJ16560.1"/>
    <property type="molecule type" value="Genomic_DNA"/>
</dbReference>
<feature type="transmembrane region" description="Helical" evidence="8">
    <location>
        <begin position="12"/>
        <end position="30"/>
    </location>
</feature>
<feature type="transmembrane region" description="Helical" evidence="8">
    <location>
        <begin position="84"/>
        <end position="103"/>
    </location>
</feature>
<evidence type="ECO:0000313" key="9">
    <source>
        <dbReference type="EMBL" id="OIJ16560.1"/>
    </source>
</evidence>
<accession>A0A1S2LWK7</accession>
<feature type="transmembrane region" description="Helical" evidence="8">
    <location>
        <begin position="341"/>
        <end position="360"/>
    </location>
</feature>
<evidence type="ECO:0000256" key="2">
    <source>
        <dbReference type="ARBA" id="ARBA00007998"/>
    </source>
</evidence>
<dbReference type="OrthoDB" id="2716906at2"/>
<feature type="transmembrane region" description="Helical" evidence="8">
    <location>
        <begin position="222"/>
        <end position="242"/>
    </location>
</feature>
<feature type="transmembrane region" description="Helical" evidence="8">
    <location>
        <begin position="42"/>
        <end position="63"/>
    </location>
</feature>
<evidence type="ECO:0000256" key="4">
    <source>
        <dbReference type="ARBA" id="ARBA00022544"/>
    </source>
</evidence>
<dbReference type="Proteomes" id="UP000179524">
    <property type="component" value="Unassembled WGS sequence"/>
</dbReference>